<dbReference type="PROSITE" id="PS50235">
    <property type="entry name" value="USP_3"/>
    <property type="match status" value="1"/>
</dbReference>
<dbReference type="GO" id="GO:0004843">
    <property type="term" value="F:cysteine-type deubiquitinase activity"/>
    <property type="evidence" value="ECO:0007669"/>
    <property type="project" value="InterPro"/>
</dbReference>
<proteinExistence type="predicted"/>
<dbReference type="GO" id="GO:0016579">
    <property type="term" value="P:protein deubiquitination"/>
    <property type="evidence" value="ECO:0007669"/>
    <property type="project" value="InterPro"/>
</dbReference>
<name>A0A812RRW1_9DINO</name>
<evidence type="ECO:0000313" key="3">
    <source>
        <dbReference type="EMBL" id="CAE7453827.1"/>
    </source>
</evidence>
<dbReference type="Pfam" id="PF00443">
    <property type="entry name" value="UCH"/>
    <property type="match status" value="1"/>
</dbReference>
<dbReference type="EMBL" id="CAJNJA010019999">
    <property type="protein sequence ID" value="CAE7453827.1"/>
    <property type="molecule type" value="Genomic_DNA"/>
</dbReference>
<organism evidence="3 4">
    <name type="scientific">Symbiodinium necroappetens</name>
    <dbReference type="NCBI Taxonomy" id="1628268"/>
    <lineage>
        <taxon>Eukaryota</taxon>
        <taxon>Sar</taxon>
        <taxon>Alveolata</taxon>
        <taxon>Dinophyceae</taxon>
        <taxon>Suessiales</taxon>
        <taxon>Symbiodiniaceae</taxon>
        <taxon>Symbiodinium</taxon>
    </lineage>
</organism>
<dbReference type="InterPro" id="IPR038765">
    <property type="entry name" value="Papain-like_cys_pep_sf"/>
</dbReference>
<feature type="domain" description="USP" evidence="2">
    <location>
        <begin position="1"/>
        <end position="75"/>
    </location>
</feature>
<dbReference type="Proteomes" id="UP000601435">
    <property type="component" value="Unassembled WGS sequence"/>
</dbReference>
<evidence type="ECO:0000259" key="2">
    <source>
        <dbReference type="PROSITE" id="PS50235"/>
    </source>
</evidence>
<accession>A0A812RRW1</accession>
<protein>
    <recommendedName>
        <fullName evidence="2">USP domain-containing protein</fullName>
    </recommendedName>
</protein>
<feature type="region of interest" description="Disordered" evidence="1">
    <location>
        <begin position="124"/>
        <end position="189"/>
    </location>
</feature>
<gene>
    <name evidence="3" type="ORF">SNEC2469_LOCUS12599</name>
</gene>
<comment type="caution">
    <text evidence="3">The sequence shown here is derived from an EMBL/GenBank/DDBJ whole genome shotgun (WGS) entry which is preliminary data.</text>
</comment>
<keyword evidence="4" id="KW-1185">Reference proteome</keyword>
<dbReference type="InterPro" id="IPR001394">
    <property type="entry name" value="Peptidase_C19_UCH"/>
</dbReference>
<dbReference type="Gene3D" id="3.90.70.10">
    <property type="entry name" value="Cysteine proteinases"/>
    <property type="match status" value="1"/>
</dbReference>
<dbReference type="SUPFAM" id="SSF54001">
    <property type="entry name" value="Cysteine proteinases"/>
    <property type="match status" value="1"/>
</dbReference>
<dbReference type="InterPro" id="IPR028889">
    <property type="entry name" value="USP"/>
</dbReference>
<dbReference type="OrthoDB" id="2420415at2759"/>
<sequence length="1441" mass="157435">MLDVQGNRYAAVAAVHHIGASVDEGHYYAAVRGEDDSWLIVNDSVITAMEAEKFLNVQDAGAMEGELYYVVLEKASGGGSPQPASTEQDAEEPSEAVEGGAAALLQPASTDQEAAGPLEMMAEGAALPVPPPQPATTEHSGMEPSEEIEREGAPTGVSSPSHPPPSFMTSSPGPSRYAPAGESTGAPAGVRGAAAVDGVLPPPASPMRTLSHGQDSGSEDAESLFEADVAAFLTAASTGSIAEALRDMPAQSPFVDKLTFEQCLCRLQAGLKAVREGTLTAGEEVDVFTPLWWLADYRLAIYMEAFARVVALSSTMLLETFKAFASSLLHRNLAVQWSDYTLSHRYWAQVVTDIGTGKSPVMKTVREAFKRAAEERVSQWLAGPAEMEHHLITESTHDSHIVLTRLLEAAHGGRYDWDTQADVLARPVKARKTAGHEERVDCGVHFETTNIGMVLLQQPSVLSTWWAPSEVQALCLYFAEAGCVFSAGRRGSQLIYPAGLRDKFVEFMSEIFQRIIVHLGHKAPLYGDQLVWKLDGVGQAALLEARGAMHEASQDAYYADGGTLNSMFEKLSYFWTHEGLLTTVCQEAVASIVEQRPFRSGSRQIPAAASKLALEWTHRRLARGFNMLDVDISRGSWRAREGAAVRRSVGPFKAASSHAQEVAVKLLRATPGAIIYADVAGRNVPVFRNVYSGDALKREDAYQKLMATGQHLERHGFGVLKVRPGTWPIFVKHPWGSMSKEAQNTACKWAIPLHFFHGFLEDSVMTLAMRRGIPAQPDDGLRRQRSASSQPLRGAVGISSQSKPDQPSEEGASASYQRGRVPDQSSKADDVKGMYKEVDRGTLEEEEIPRNIPAATRAARRLCLKAKPASNVTFTTKRLVSEAGQSAYKLWGTCGNCQPKCSFGARVTICIDGMGEGKFTVSHRGEHEQQKLAQGGRLLSAEVQNIVNDVIEAKAPITTKSLREAAARANVEFGCEPEQLYNLVRRLRQKNKQTSHVAPVASQVFLDEVKAWEAALPTDLDNAEDLSRLIVLKSPHGTIVEEGRVYVPMSCPGMLLRLRDAANHRIRLIVDMKMGAVANNYGVITLCFASSSERLRNTSAAMVQGRRQTYLAHTCTAQPVMQAIVHTEREDNVTACFEDLRWLCQQVGGFDLTAQLLHVHADFAPGIAAARRNVFPGVRLIGDYFHYKKALFKKLPSKFPKAPQGSVKAKGRKRRDPNVAVVSELSDLTRCLPTVQLADAVWQVIFENLPTEAATYLQKEFFAQSSVEDLKRVFKTIKAPARGAQKLWLPSFWSGVFGTCPGAGGGTNPLEARHGSWEAELQSRTKDGLVSALAGLQHLYKKWVKIFDWGKAMKMTHAPSEGNDYLLNSGSLRSQGRSPAVDYWAKRNEGNYVKFHICDFCSTGILYILDGFRGSGIGPNTEESEYTTFWVLASPTAPVDK</sequence>
<evidence type="ECO:0000313" key="4">
    <source>
        <dbReference type="Proteomes" id="UP000601435"/>
    </source>
</evidence>
<feature type="non-terminal residue" evidence="3">
    <location>
        <position position="1441"/>
    </location>
</feature>
<evidence type="ECO:0000256" key="1">
    <source>
        <dbReference type="SAM" id="MobiDB-lite"/>
    </source>
</evidence>
<feature type="region of interest" description="Disordered" evidence="1">
    <location>
        <begin position="76"/>
        <end position="98"/>
    </location>
</feature>
<reference evidence="3" key="1">
    <citation type="submission" date="2021-02" db="EMBL/GenBank/DDBJ databases">
        <authorList>
            <person name="Dougan E. K."/>
            <person name="Rhodes N."/>
            <person name="Thang M."/>
            <person name="Chan C."/>
        </authorList>
    </citation>
    <scope>NUCLEOTIDE SEQUENCE</scope>
</reference>
<feature type="region of interest" description="Disordered" evidence="1">
    <location>
        <begin position="774"/>
        <end position="835"/>
    </location>
</feature>
<feature type="compositionally biased region" description="Basic and acidic residues" evidence="1">
    <location>
        <begin position="826"/>
        <end position="835"/>
    </location>
</feature>